<dbReference type="SMART" id="SM00066">
    <property type="entry name" value="GAL4"/>
    <property type="match status" value="1"/>
</dbReference>
<feature type="region of interest" description="Disordered" evidence="5">
    <location>
        <begin position="1"/>
        <end position="21"/>
    </location>
</feature>
<evidence type="ECO:0000259" key="6">
    <source>
        <dbReference type="PROSITE" id="PS50048"/>
    </source>
</evidence>
<dbReference type="InterPro" id="IPR001138">
    <property type="entry name" value="Zn2Cys6_DnaBD"/>
</dbReference>
<evidence type="ECO:0000256" key="4">
    <source>
        <dbReference type="ARBA" id="ARBA00023242"/>
    </source>
</evidence>
<reference evidence="8" key="1">
    <citation type="journal article" date="2016" name="Genome Announc.">
        <title>Draft genome sequences of fungus Aspergillus calidoustus.</title>
        <authorList>
            <person name="Horn F."/>
            <person name="Linde J."/>
            <person name="Mattern D.J."/>
            <person name="Walther G."/>
            <person name="Guthke R."/>
            <person name="Scherlach K."/>
            <person name="Martin K."/>
            <person name="Brakhage A.A."/>
            <person name="Petzke L."/>
            <person name="Valiante V."/>
        </authorList>
    </citation>
    <scope>NUCLEOTIDE SEQUENCE [LARGE SCALE GENOMIC DNA]</scope>
    <source>
        <strain evidence="8">SF006504</strain>
    </source>
</reference>
<keyword evidence="4" id="KW-0539">Nucleus</keyword>
<dbReference type="GO" id="GO:0001228">
    <property type="term" value="F:DNA-binding transcription activator activity, RNA polymerase II-specific"/>
    <property type="evidence" value="ECO:0007669"/>
    <property type="project" value="TreeGrafter"/>
</dbReference>
<dbReference type="PANTHER" id="PTHR47784">
    <property type="entry name" value="STEROL UPTAKE CONTROL PROTEIN 2"/>
    <property type="match status" value="1"/>
</dbReference>
<protein>
    <recommendedName>
        <fullName evidence="6">Zn(2)-C6 fungal-type domain-containing protein</fullName>
    </recommendedName>
</protein>
<evidence type="ECO:0000313" key="7">
    <source>
        <dbReference type="EMBL" id="CEL08605.1"/>
    </source>
</evidence>
<sequence>MGLGSIANQNMLTRKSHKKSRNGCNECRRRRIKCDETNPCLNCSKRDTECTFEHRTRATPPYRANNGIDILSDITGLTAPKSSSGDTPCRRLSSKDPLRAFNDRLSEGTWFPQGWTGQDPELMHHYTLYTSKSLARRPHMQETWQVVIPEIAYSYEFLMHGILGLSALHLAYLNPKRYDNYLAGAGFHMSLGLRLYRKVLLSPSSDNCYALFSFSSLIMLYIYASLTDSIESHAANGLESIFELFRLCRGTLVLLQYFDPQQSSLKHLFMREFAMDDGDARTSRTTLFEGLDPHLNSLQTLIISEIPNDTERATFLQALDRLKASFTSIENAAPPLECGMLYMWPLAVEDQYFNYLRQQHPVALVLLAFYCAQLRAFEDYWFIGRQGEVWLGYVEAVLEGRLSEWLLWPKRVCRGSGLQFAGVCNI</sequence>
<dbReference type="Gene3D" id="4.10.240.10">
    <property type="entry name" value="Zn(2)-C6 fungal-type DNA-binding domain"/>
    <property type="match status" value="1"/>
</dbReference>
<organism evidence="7 8">
    <name type="scientific">Aspergillus calidoustus</name>
    <dbReference type="NCBI Taxonomy" id="454130"/>
    <lineage>
        <taxon>Eukaryota</taxon>
        <taxon>Fungi</taxon>
        <taxon>Dikarya</taxon>
        <taxon>Ascomycota</taxon>
        <taxon>Pezizomycotina</taxon>
        <taxon>Eurotiomycetes</taxon>
        <taxon>Eurotiomycetidae</taxon>
        <taxon>Eurotiales</taxon>
        <taxon>Aspergillaceae</taxon>
        <taxon>Aspergillus</taxon>
        <taxon>Aspergillus subgen. Nidulantes</taxon>
    </lineage>
</organism>
<name>A0A0U5GC63_ASPCI</name>
<dbReference type="AlphaFoldDB" id="A0A0U5GC63"/>
<keyword evidence="8" id="KW-1185">Reference proteome</keyword>
<dbReference type="EMBL" id="CDMC01000011">
    <property type="protein sequence ID" value="CEL08605.1"/>
    <property type="molecule type" value="Genomic_DNA"/>
</dbReference>
<evidence type="ECO:0000256" key="1">
    <source>
        <dbReference type="ARBA" id="ARBA00023015"/>
    </source>
</evidence>
<dbReference type="PROSITE" id="PS50048">
    <property type="entry name" value="ZN2_CY6_FUNGAL_2"/>
    <property type="match status" value="1"/>
</dbReference>
<keyword evidence="1" id="KW-0805">Transcription regulation</keyword>
<dbReference type="InterPro" id="IPR053157">
    <property type="entry name" value="Sterol_Uptake_Regulator"/>
</dbReference>
<feature type="compositionally biased region" description="Polar residues" evidence="5">
    <location>
        <begin position="1"/>
        <end position="13"/>
    </location>
</feature>
<dbReference type="PROSITE" id="PS00463">
    <property type="entry name" value="ZN2_CY6_FUNGAL_1"/>
    <property type="match status" value="1"/>
</dbReference>
<keyword evidence="3" id="KW-0804">Transcription</keyword>
<dbReference type="GO" id="GO:0008270">
    <property type="term" value="F:zinc ion binding"/>
    <property type="evidence" value="ECO:0007669"/>
    <property type="project" value="InterPro"/>
</dbReference>
<dbReference type="InterPro" id="IPR036864">
    <property type="entry name" value="Zn2-C6_fun-type_DNA-bd_sf"/>
</dbReference>
<evidence type="ECO:0000313" key="8">
    <source>
        <dbReference type="Proteomes" id="UP000054771"/>
    </source>
</evidence>
<dbReference type="CDD" id="cd00067">
    <property type="entry name" value="GAL4"/>
    <property type="match status" value="1"/>
</dbReference>
<keyword evidence="2" id="KW-0238">DNA-binding</keyword>
<evidence type="ECO:0000256" key="3">
    <source>
        <dbReference type="ARBA" id="ARBA00023163"/>
    </source>
</evidence>
<dbReference type="PANTHER" id="PTHR47784:SF5">
    <property type="entry name" value="STEROL UPTAKE CONTROL PROTEIN 2"/>
    <property type="match status" value="1"/>
</dbReference>
<gene>
    <name evidence="7" type="ORF">ASPCAL11753</name>
</gene>
<evidence type="ECO:0000256" key="2">
    <source>
        <dbReference type="ARBA" id="ARBA00023125"/>
    </source>
</evidence>
<proteinExistence type="predicted"/>
<evidence type="ECO:0000256" key="5">
    <source>
        <dbReference type="SAM" id="MobiDB-lite"/>
    </source>
</evidence>
<dbReference type="SUPFAM" id="SSF57701">
    <property type="entry name" value="Zn2/Cys6 DNA-binding domain"/>
    <property type="match status" value="1"/>
</dbReference>
<dbReference type="Pfam" id="PF11951">
    <property type="entry name" value="Fungal_trans_2"/>
    <property type="match status" value="1"/>
</dbReference>
<dbReference type="GO" id="GO:0003677">
    <property type="term" value="F:DNA binding"/>
    <property type="evidence" value="ECO:0007669"/>
    <property type="project" value="UniProtKB-KW"/>
</dbReference>
<dbReference type="STRING" id="454130.A0A0U5GC63"/>
<dbReference type="OMA" id="DWPRQFC"/>
<dbReference type="Proteomes" id="UP000054771">
    <property type="component" value="Unassembled WGS sequence"/>
</dbReference>
<feature type="domain" description="Zn(2)-C6 fungal-type" evidence="6">
    <location>
        <begin position="23"/>
        <end position="52"/>
    </location>
</feature>
<dbReference type="InterPro" id="IPR021858">
    <property type="entry name" value="Fun_TF"/>
</dbReference>
<dbReference type="OrthoDB" id="5350673at2759"/>
<accession>A0A0U5GC63</accession>
<dbReference type="Pfam" id="PF00172">
    <property type="entry name" value="Zn_clus"/>
    <property type="match status" value="1"/>
</dbReference>